<dbReference type="KEGG" id="cama:F384_03000"/>
<sequence>MKKLILIAVMASGLVACAPSTAPKEDSRLKEAYSACINTAQGSPEKIEACQSVLNVLKKEKQHQAFANQESVRVLDYQQCIQATRTGNDQAVKADCDKIWQEIRSNNTAK</sequence>
<organism evidence="2 3">
    <name type="scientific">Citrobacter amalonaticus Y19</name>
    <dbReference type="NCBI Taxonomy" id="1261127"/>
    <lineage>
        <taxon>Bacteria</taxon>
        <taxon>Pseudomonadati</taxon>
        <taxon>Pseudomonadota</taxon>
        <taxon>Gammaproteobacteria</taxon>
        <taxon>Enterobacterales</taxon>
        <taxon>Enterobacteriaceae</taxon>
        <taxon>Citrobacter</taxon>
    </lineage>
</organism>
<gene>
    <name evidence="2" type="ORF">F384_03000</name>
</gene>
<dbReference type="OrthoDB" id="6560384at2"/>
<dbReference type="EMBL" id="CP011132">
    <property type="protein sequence ID" value="AKE58182.1"/>
    <property type="molecule type" value="Genomic_DNA"/>
</dbReference>
<evidence type="ECO:0000313" key="2">
    <source>
        <dbReference type="EMBL" id="AKE58182.1"/>
    </source>
</evidence>
<evidence type="ECO:0008006" key="4">
    <source>
        <dbReference type="Google" id="ProtNLM"/>
    </source>
</evidence>
<name>A0A0F6TTE2_CITAM</name>
<evidence type="ECO:0000256" key="1">
    <source>
        <dbReference type="SAM" id="SignalP"/>
    </source>
</evidence>
<dbReference type="InterPro" id="IPR025727">
    <property type="entry name" value="YbfN-like"/>
</dbReference>
<evidence type="ECO:0000313" key="3">
    <source>
        <dbReference type="Proteomes" id="UP000034085"/>
    </source>
</evidence>
<proteinExistence type="predicted"/>
<reference evidence="2 3" key="1">
    <citation type="journal article" date="2013" name="Appl. Microbiol. Biotechnol.">
        <title>Glycerol assimilation and production of 1,3-propanediol by Citrobacter amalonaticus Y19.</title>
        <authorList>
            <person name="Ainala S.K."/>
            <person name="Ashok S."/>
            <person name="Ko Y."/>
            <person name="Park S."/>
        </authorList>
    </citation>
    <scope>NUCLEOTIDE SEQUENCE [LARGE SCALE GENOMIC DNA]</scope>
    <source>
        <strain evidence="2 3">Y19</strain>
    </source>
</reference>
<dbReference type="Proteomes" id="UP000034085">
    <property type="component" value="Chromosome"/>
</dbReference>
<dbReference type="Pfam" id="PF13982">
    <property type="entry name" value="YbfN"/>
    <property type="match status" value="1"/>
</dbReference>
<dbReference type="PATRIC" id="fig|1261127.3.peg.612"/>
<dbReference type="PROSITE" id="PS51257">
    <property type="entry name" value="PROKAR_LIPOPROTEIN"/>
    <property type="match status" value="1"/>
</dbReference>
<keyword evidence="1" id="KW-0732">Signal</keyword>
<feature type="signal peptide" evidence="1">
    <location>
        <begin position="1"/>
        <end position="18"/>
    </location>
</feature>
<protein>
    <recommendedName>
        <fullName evidence="4">Lipoprotein</fullName>
    </recommendedName>
</protein>
<dbReference type="RefSeq" id="WP_046477489.1">
    <property type="nucleotide sequence ID" value="NZ_CP011132.1"/>
</dbReference>
<dbReference type="HOGENOM" id="CLU_2192888_0_0_6"/>
<feature type="chain" id="PRO_5002510160" description="Lipoprotein" evidence="1">
    <location>
        <begin position="19"/>
        <end position="110"/>
    </location>
</feature>
<accession>A0A0F6TTE2</accession>
<dbReference type="AlphaFoldDB" id="A0A0F6TTE2"/>